<gene>
    <name evidence="2" type="ORF">AWC05_20725</name>
</gene>
<evidence type="ECO:0000256" key="1">
    <source>
        <dbReference type="SAM" id="MobiDB-lite"/>
    </source>
</evidence>
<dbReference type="Proteomes" id="UP000193010">
    <property type="component" value="Unassembled WGS sequence"/>
</dbReference>
<protein>
    <submittedName>
        <fullName evidence="2">Uncharacterized protein</fullName>
    </submittedName>
</protein>
<sequence>MARRMISDAELAWLLADATRPCLNRHECQMAYIDLGSGDELLAIERILRAVIAAGHELPPSLITLVEGWIERYRGSGFEPTLDALVGRLVSARRELVSGGVAIPINGPHRPGVQRHARTDSHQFQPAHSA</sequence>
<name>A0A1X1U8M6_MYCFL</name>
<accession>A0A1X1U8M6</accession>
<dbReference type="STRING" id="292462.AWC05_20725"/>
<dbReference type="EMBL" id="LQOV01000014">
    <property type="protein sequence ID" value="ORV53166.1"/>
    <property type="molecule type" value="Genomic_DNA"/>
</dbReference>
<evidence type="ECO:0000313" key="2">
    <source>
        <dbReference type="EMBL" id="ORV53166.1"/>
    </source>
</evidence>
<organism evidence="2 3">
    <name type="scientific">Mycobacterium florentinum</name>
    <dbReference type="NCBI Taxonomy" id="292462"/>
    <lineage>
        <taxon>Bacteria</taxon>
        <taxon>Bacillati</taxon>
        <taxon>Actinomycetota</taxon>
        <taxon>Actinomycetes</taxon>
        <taxon>Mycobacteriales</taxon>
        <taxon>Mycobacteriaceae</taxon>
        <taxon>Mycobacterium</taxon>
        <taxon>Mycobacterium simiae complex</taxon>
    </lineage>
</organism>
<reference evidence="2 3" key="1">
    <citation type="submission" date="2016-01" db="EMBL/GenBank/DDBJ databases">
        <title>The new phylogeny of the genus Mycobacterium.</title>
        <authorList>
            <person name="Tarcisio F."/>
            <person name="Conor M."/>
            <person name="Antonella G."/>
            <person name="Elisabetta G."/>
            <person name="Giulia F.S."/>
            <person name="Sara T."/>
            <person name="Anna F."/>
            <person name="Clotilde B."/>
            <person name="Roberto B."/>
            <person name="Veronica D.S."/>
            <person name="Fabio R."/>
            <person name="Monica P."/>
            <person name="Olivier J."/>
            <person name="Enrico T."/>
            <person name="Nicola S."/>
        </authorList>
    </citation>
    <scope>NUCLEOTIDE SEQUENCE [LARGE SCALE GENOMIC DNA]</scope>
    <source>
        <strain evidence="2 3">DSM 44852</strain>
    </source>
</reference>
<feature type="region of interest" description="Disordered" evidence="1">
    <location>
        <begin position="107"/>
        <end position="130"/>
    </location>
</feature>
<dbReference type="AlphaFoldDB" id="A0A1X1U8M6"/>
<comment type="caution">
    <text evidence="2">The sequence shown here is derived from an EMBL/GenBank/DDBJ whole genome shotgun (WGS) entry which is preliminary data.</text>
</comment>
<keyword evidence="3" id="KW-1185">Reference proteome</keyword>
<evidence type="ECO:0000313" key="3">
    <source>
        <dbReference type="Proteomes" id="UP000193010"/>
    </source>
</evidence>
<proteinExistence type="predicted"/>